<dbReference type="AlphaFoldDB" id="A0A0G1VQP6"/>
<dbReference type="CDD" id="cd00448">
    <property type="entry name" value="YjgF_YER057c_UK114_family"/>
    <property type="match status" value="1"/>
</dbReference>
<dbReference type="GO" id="GO:0019239">
    <property type="term" value="F:deaminase activity"/>
    <property type="evidence" value="ECO:0007669"/>
    <property type="project" value="TreeGrafter"/>
</dbReference>
<gene>
    <name evidence="2" type="ORF">UY44_C0007G0033</name>
</gene>
<dbReference type="NCBIfam" id="TIGR00004">
    <property type="entry name" value="Rid family detoxifying hydrolase"/>
    <property type="match status" value="1"/>
</dbReference>
<proteinExistence type="inferred from homology"/>
<dbReference type="SUPFAM" id="SSF55298">
    <property type="entry name" value="YjgF-like"/>
    <property type="match status" value="1"/>
</dbReference>
<dbReference type="Proteomes" id="UP000033965">
    <property type="component" value="Unassembled WGS sequence"/>
</dbReference>
<sequence>MCLDMRPIHADKAPKAIGPYSQAVVAGNLVFCSGQIALEPSGAMVDGGIKEQTVQVFKNLEEVLRAAGIGLDSVASVSVFLRDMNDFKEMNEVYAKSFGGHKPARATVAVSGLPKNALIEISCVALVK</sequence>
<dbReference type="FunFam" id="3.30.1330.40:FF:000001">
    <property type="entry name" value="L-PSP family endoribonuclease"/>
    <property type="match status" value="1"/>
</dbReference>
<organism evidence="2 3">
    <name type="scientific">Candidatus Kaiserbacteria bacterium GW2011_GWA2_49_19</name>
    <dbReference type="NCBI Taxonomy" id="1618669"/>
    <lineage>
        <taxon>Bacteria</taxon>
        <taxon>Candidatus Kaiseribacteriota</taxon>
    </lineage>
</organism>
<dbReference type="PANTHER" id="PTHR11803:SF58">
    <property type="entry name" value="PROTEIN HMF1-RELATED"/>
    <property type="match status" value="1"/>
</dbReference>
<name>A0A0G1VQP6_9BACT</name>
<protein>
    <submittedName>
        <fullName evidence="2">Translation initiation inhibitor</fullName>
    </submittedName>
</protein>
<accession>A0A0G1VQP6</accession>
<dbReference type="PROSITE" id="PS01094">
    <property type="entry name" value="UPF0076"/>
    <property type="match status" value="1"/>
</dbReference>
<dbReference type="InterPro" id="IPR006175">
    <property type="entry name" value="YjgF/YER057c/UK114"/>
</dbReference>
<reference evidence="2 3" key="1">
    <citation type="journal article" date="2015" name="Nature">
        <title>rRNA introns, odd ribosomes, and small enigmatic genomes across a large radiation of phyla.</title>
        <authorList>
            <person name="Brown C.T."/>
            <person name="Hug L.A."/>
            <person name="Thomas B.C."/>
            <person name="Sharon I."/>
            <person name="Castelle C.J."/>
            <person name="Singh A."/>
            <person name="Wilkins M.J."/>
            <person name="Williams K.H."/>
            <person name="Banfield J.F."/>
        </authorList>
    </citation>
    <scope>NUCLEOTIDE SEQUENCE [LARGE SCALE GENOMIC DNA]</scope>
</reference>
<evidence type="ECO:0000313" key="3">
    <source>
        <dbReference type="Proteomes" id="UP000033965"/>
    </source>
</evidence>
<dbReference type="GO" id="GO:0005829">
    <property type="term" value="C:cytosol"/>
    <property type="evidence" value="ECO:0007669"/>
    <property type="project" value="TreeGrafter"/>
</dbReference>
<dbReference type="EMBL" id="LCPZ01000007">
    <property type="protein sequence ID" value="KKW08771.1"/>
    <property type="molecule type" value="Genomic_DNA"/>
</dbReference>
<dbReference type="Gene3D" id="3.30.1330.40">
    <property type="entry name" value="RutC-like"/>
    <property type="match status" value="1"/>
</dbReference>
<dbReference type="PANTHER" id="PTHR11803">
    <property type="entry name" value="2-IMINOBUTANOATE/2-IMINOPROPANOATE DEAMINASE RIDA"/>
    <property type="match status" value="1"/>
</dbReference>
<dbReference type="InterPro" id="IPR035959">
    <property type="entry name" value="RutC-like_sf"/>
</dbReference>
<dbReference type="Pfam" id="PF01042">
    <property type="entry name" value="Ribonuc_L-PSP"/>
    <property type="match status" value="1"/>
</dbReference>
<dbReference type="PATRIC" id="fig|1618669.3.peg.302"/>
<dbReference type="InterPro" id="IPR019897">
    <property type="entry name" value="RidA_CS"/>
</dbReference>
<evidence type="ECO:0000313" key="2">
    <source>
        <dbReference type="EMBL" id="KKW08771.1"/>
    </source>
</evidence>
<evidence type="ECO:0000256" key="1">
    <source>
        <dbReference type="ARBA" id="ARBA00010552"/>
    </source>
</evidence>
<comment type="caution">
    <text evidence="2">The sequence shown here is derived from an EMBL/GenBank/DDBJ whole genome shotgun (WGS) entry which is preliminary data.</text>
</comment>
<comment type="similarity">
    <text evidence="1">Belongs to the RutC family.</text>
</comment>
<dbReference type="InterPro" id="IPR006056">
    <property type="entry name" value="RidA"/>
</dbReference>